<keyword evidence="4" id="KW-1185">Reference proteome</keyword>
<dbReference type="Proteomes" id="UP001360953">
    <property type="component" value="Unassembled WGS sequence"/>
</dbReference>
<dbReference type="Pfam" id="PF06985">
    <property type="entry name" value="HET"/>
    <property type="match status" value="1"/>
</dbReference>
<dbReference type="Pfam" id="PF26639">
    <property type="entry name" value="Het-6_barrel"/>
    <property type="match status" value="1"/>
</dbReference>
<evidence type="ECO:0000259" key="2">
    <source>
        <dbReference type="Pfam" id="PF06985"/>
    </source>
</evidence>
<dbReference type="GeneID" id="92027918"/>
<sequence length="758" mass="86655">MSARNFPLATTEPLGDSGKRSEAIRPPAIRLWVTMFESHVPLKTHPFPRIMSRNRLTTLSSQTDHLSREYDSLAPGPYEYARLKEPDRQIRLFYLEKYHKNRHQNPPNSASVQDNLQEESQISGHLEHISIDDHPEYVALSYTWGSPKTPFRIRVDASYLSITANLYAVLGVLSKIPQLQGGPLWIDAICINQRNEDEKNFQVPLMGRIYSEASEVFAWIGEEADGSSGVLDGLVATGEYWLGIHVPFAKTRLRRRAEDLFFLSRNRGFDYSPGNRLLDALKQILDPTWTPSTQTQRLFKRAWWRRVWVIQEVTLAKYVSILCGTRLFSWEKVMGAISYFSHVQQMAWKKGPFSGIKSLYGPAEHFEIFRVRFQRSVPDIMCRSFGEELAIKGISDESTRKAFPELYETGLTLWEALLCLMRLDHDAFEASDEKDRVYAFLAFFRPSSRDRIHVDYSKNTRFSDILNSLTRNLFQEHGPRILAYRQPNLDEAEDLPSWYIDWTRVEQGLALFDPAGLLYTCASGNEKWCSEKCHMDNGLQLPLEGIKVSTVDLIANLEINPLLGTSPPMGDNASTETSPWELEDPIQDREQVEEFTSWIRLMEKLLSKSHEDSPARAASNLSSKQNLWLVPIAGDQDGRYPLVSNSSPGCTIEAFQTVTGEKKTDGASKEGIWEYWRRLKLNGNKGFVTSDGKAGLGHRTVQEDDLIVIFKGCKFPFLIRLRCEERKEYELVGACYVDGIMYGEAMESDPTFEEMFLV</sequence>
<gene>
    <name evidence="3" type="ORF">J3D65DRAFT_276056</name>
</gene>
<comment type="caution">
    <text evidence="3">The sequence shown here is derived from an EMBL/GenBank/DDBJ whole genome shotgun (WGS) entry which is preliminary data.</text>
</comment>
<organism evidence="3 4">
    <name type="scientific">Phyllosticta citribraziliensis</name>
    <dbReference type="NCBI Taxonomy" id="989973"/>
    <lineage>
        <taxon>Eukaryota</taxon>
        <taxon>Fungi</taxon>
        <taxon>Dikarya</taxon>
        <taxon>Ascomycota</taxon>
        <taxon>Pezizomycotina</taxon>
        <taxon>Dothideomycetes</taxon>
        <taxon>Dothideomycetes incertae sedis</taxon>
        <taxon>Botryosphaeriales</taxon>
        <taxon>Phyllostictaceae</taxon>
        <taxon>Phyllosticta</taxon>
    </lineage>
</organism>
<evidence type="ECO:0000313" key="4">
    <source>
        <dbReference type="Proteomes" id="UP001360953"/>
    </source>
</evidence>
<evidence type="ECO:0000313" key="3">
    <source>
        <dbReference type="EMBL" id="KAK7539331.1"/>
    </source>
</evidence>
<protein>
    <submittedName>
        <fullName evidence="3">Heterokaryon incompatibility protein-domain-containing protein</fullName>
    </submittedName>
</protein>
<dbReference type="InterPro" id="IPR010730">
    <property type="entry name" value="HET"/>
</dbReference>
<feature type="domain" description="Heterokaryon incompatibility" evidence="2">
    <location>
        <begin position="137"/>
        <end position="312"/>
    </location>
</feature>
<feature type="region of interest" description="Disordered" evidence="1">
    <location>
        <begin position="1"/>
        <end position="21"/>
    </location>
</feature>
<reference evidence="3 4" key="1">
    <citation type="submission" date="2024-04" db="EMBL/GenBank/DDBJ databases">
        <title>Phyllosticta paracitricarpa is synonymous to the EU quarantine fungus P. citricarpa based on phylogenomic analyses.</title>
        <authorList>
            <consortium name="Lawrence Berkeley National Laboratory"/>
            <person name="Van ingen-buijs V.A."/>
            <person name="Van westerhoven A.C."/>
            <person name="Haridas S."/>
            <person name="Skiadas P."/>
            <person name="Martin F."/>
            <person name="Groenewald J.Z."/>
            <person name="Crous P.W."/>
            <person name="Seidl M.F."/>
        </authorList>
    </citation>
    <scope>NUCLEOTIDE SEQUENCE [LARGE SCALE GENOMIC DNA]</scope>
    <source>
        <strain evidence="3 4">CPC 17464</strain>
    </source>
</reference>
<evidence type="ECO:0000256" key="1">
    <source>
        <dbReference type="SAM" id="MobiDB-lite"/>
    </source>
</evidence>
<dbReference type="RefSeq" id="XP_066656602.1">
    <property type="nucleotide sequence ID" value="XM_066795012.1"/>
</dbReference>
<dbReference type="InterPro" id="IPR052895">
    <property type="entry name" value="HetReg/Transcr_Mod"/>
</dbReference>
<accession>A0ABR1LVX3</accession>
<name>A0ABR1LVX3_9PEZI</name>
<dbReference type="PANTHER" id="PTHR24148">
    <property type="entry name" value="ANKYRIN REPEAT DOMAIN-CONTAINING PROTEIN 39 HOMOLOG-RELATED"/>
    <property type="match status" value="1"/>
</dbReference>
<dbReference type="EMBL" id="JBBPEH010000004">
    <property type="protein sequence ID" value="KAK7539331.1"/>
    <property type="molecule type" value="Genomic_DNA"/>
</dbReference>
<dbReference type="PANTHER" id="PTHR24148:SF73">
    <property type="entry name" value="HET DOMAIN PROTEIN (AFU_ORTHOLOGUE AFUA_8G01020)"/>
    <property type="match status" value="1"/>
</dbReference>
<proteinExistence type="predicted"/>